<feature type="region of interest" description="Disordered" evidence="1">
    <location>
        <begin position="171"/>
        <end position="202"/>
    </location>
</feature>
<reference evidence="2" key="1">
    <citation type="journal article" date="2023" name="Mol. Phylogenet. Evol.">
        <title>Genome-scale phylogeny and comparative genomics of the fungal order Sordariales.</title>
        <authorList>
            <person name="Hensen N."/>
            <person name="Bonometti L."/>
            <person name="Westerberg I."/>
            <person name="Brannstrom I.O."/>
            <person name="Guillou S."/>
            <person name="Cros-Aarteil S."/>
            <person name="Calhoun S."/>
            <person name="Haridas S."/>
            <person name="Kuo A."/>
            <person name="Mondo S."/>
            <person name="Pangilinan J."/>
            <person name="Riley R."/>
            <person name="LaButti K."/>
            <person name="Andreopoulos B."/>
            <person name="Lipzen A."/>
            <person name="Chen C."/>
            <person name="Yan M."/>
            <person name="Daum C."/>
            <person name="Ng V."/>
            <person name="Clum A."/>
            <person name="Steindorff A."/>
            <person name="Ohm R.A."/>
            <person name="Martin F."/>
            <person name="Silar P."/>
            <person name="Natvig D.O."/>
            <person name="Lalanne C."/>
            <person name="Gautier V."/>
            <person name="Ament-Velasquez S.L."/>
            <person name="Kruys A."/>
            <person name="Hutchinson M.I."/>
            <person name="Powell A.J."/>
            <person name="Barry K."/>
            <person name="Miller A.N."/>
            <person name="Grigoriev I.V."/>
            <person name="Debuchy R."/>
            <person name="Gladieux P."/>
            <person name="Hiltunen Thoren M."/>
            <person name="Johannesson H."/>
        </authorList>
    </citation>
    <scope>NUCLEOTIDE SEQUENCE</scope>
    <source>
        <strain evidence="2">CBS 103.79</strain>
    </source>
</reference>
<feature type="region of interest" description="Disordered" evidence="1">
    <location>
        <begin position="219"/>
        <end position="258"/>
    </location>
</feature>
<organism evidence="2 3">
    <name type="scientific">Staphylotrichum tortipilum</name>
    <dbReference type="NCBI Taxonomy" id="2831512"/>
    <lineage>
        <taxon>Eukaryota</taxon>
        <taxon>Fungi</taxon>
        <taxon>Dikarya</taxon>
        <taxon>Ascomycota</taxon>
        <taxon>Pezizomycotina</taxon>
        <taxon>Sordariomycetes</taxon>
        <taxon>Sordariomycetidae</taxon>
        <taxon>Sordariales</taxon>
        <taxon>Chaetomiaceae</taxon>
        <taxon>Staphylotrichum</taxon>
    </lineage>
</organism>
<evidence type="ECO:0000313" key="2">
    <source>
        <dbReference type="EMBL" id="KAK3902600.1"/>
    </source>
</evidence>
<evidence type="ECO:0000313" key="3">
    <source>
        <dbReference type="Proteomes" id="UP001303889"/>
    </source>
</evidence>
<dbReference type="AlphaFoldDB" id="A0AAN6RTN7"/>
<proteinExistence type="predicted"/>
<sequence length="422" mass="45100">MASLPHEKPLAILVRPRETGELRASQNSLEVNVPEDSMGSQPAFPLPSLPHSQTMDSTGWQSPPATPPPDAEMESQLMDGIGCLFPIALPSRATSLSMEGDNGAGTPASLGSLAAAGDADNARETHGLPIFENDDFLATPRPDLGTWDTPTRSALLGGASIFGSVLLPLTPGLTPKRKGTSDSPSSPPPAKRMRSQTLRADQDAREFHTARQLTMHLLGSTSGSSADAPEAEQEGLESANASSRSGSSSSDTLSAPRRAPASLHALEVEFLSEDEIEAHLAELVSAYRAFHLDPDENELPSQQQQQPPDGSARAAAASRDTLRAVFVGQLRSAEDEQRLLLRGEEEDVLNALAAWVRETQVPASGVRRETFQDVRACLERLRAAATGERFVKQIRCVPELALLLGRALPSYNSFPLLRCNGL</sequence>
<keyword evidence="3" id="KW-1185">Reference proteome</keyword>
<gene>
    <name evidence="2" type="ORF">C8A05DRAFT_15365</name>
</gene>
<feature type="compositionally biased region" description="Basic and acidic residues" evidence="1">
    <location>
        <begin position="1"/>
        <end position="21"/>
    </location>
</feature>
<accession>A0AAN6RTN7</accession>
<dbReference type="Proteomes" id="UP001303889">
    <property type="component" value="Unassembled WGS sequence"/>
</dbReference>
<comment type="caution">
    <text evidence="2">The sequence shown here is derived from an EMBL/GenBank/DDBJ whole genome shotgun (WGS) entry which is preliminary data.</text>
</comment>
<feature type="region of interest" description="Disordered" evidence="1">
    <location>
        <begin position="1"/>
        <end position="73"/>
    </location>
</feature>
<feature type="compositionally biased region" description="Low complexity" evidence="1">
    <location>
        <begin position="238"/>
        <end position="255"/>
    </location>
</feature>
<name>A0AAN6RTN7_9PEZI</name>
<dbReference type="EMBL" id="MU855499">
    <property type="protein sequence ID" value="KAK3902600.1"/>
    <property type="molecule type" value="Genomic_DNA"/>
</dbReference>
<protein>
    <submittedName>
        <fullName evidence="2">Uncharacterized protein</fullName>
    </submittedName>
</protein>
<feature type="compositionally biased region" description="Polar residues" evidence="1">
    <location>
        <begin position="50"/>
        <end position="63"/>
    </location>
</feature>
<evidence type="ECO:0000256" key="1">
    <source>
        <dbReference type="SAM" id="MobiDB-lite"/>
    </source>
</evidence>
<reference evidence="2" key="2">
    <citation type="submission" date="2023-05" db="EMBL/GenBank/DDBJ databases">
        <authorList>
            <consortium name="Lawrence Berkeley National Laboratory"/>
            <person name="Steindorff A."/>
            <person name="Hensen N."/>
            <person name="Bonometti L."/>
            <person name="Westerberg I."/>
            <person name="Brannstrom I.O."/>
            <person name="Guillou S."/>
            <person name="Cros-Aarteil S."/>
            <person name="Calhoun S."/>
            <person name="Haridas S."/>
            <person name="Kuo A."/>
            <person name="Mondo S."/>
            <person name="Pangilinan J."/>
            <person name="Riley R."/>
            <person name="Labutti K."/>
            <person name="Andreopoulos B."/>
            <person name="Lipzen A."/>
            <person name="Chen C."/>
            <person name="Yanf M."/>
            <person name="Daum C."/>
            <person name="Ng V."/>
            <person name="Clum A."/>
            <person name="Ohm R."/>
            <person name="Martin F."/>
            <person name="Silar P."/>
            <person name="Natvig D."/>
            <person name="Lalanne C."/>
            <person name="Gautier V."/>
            <person name="Ament-Velasquez S.L."/>
            <person name="Kruys A."/>
            <person name="Hutchinson M.I."/>
            <person name="Powell A.J."/>
            <person name="Barry K."/>
            <person name="Miller A.N."/>
            <person name="Grigoriev I.V."/>
            <person name="Debuchy R."/>
            <person name="Gladieux P."/>
            <person name="Thoren M.H."/>
            <person name="Johannesson H."/>
        </authorList>
    </citation>
    <scope>NUCLEOTIDE SEQUENCE</scope>
    <source>
        <strain evidence="2">CBS 103.79</strain>
    </source>
</reference>